<dbReference type="InterPro" id="IPR059166">
    <property type="entry name" value="PLD-like_cat"/>
</dbReference>
<dbReference type="Proteomes" id="UP001434337">
    <property type="component" value="Chromosome"/>
</dbReference>
<keyword evidence="3" id="KW-1185">Reference proteome</keyword>
<reference evidence="2 3" key="1">
    <citation type="journal article" date="2023" name="Environ Microbiome">
        <title>A coral-associated actinobacterium mitigates coral bleaching under heat stress.</title>
        <authorList>
            <person name="Li J."/>
            <person name="Zou Y."/>
            <person name="Li Q."/>
            <person name="Zhang J."/>
            <person name="Bourne D.G."/>
            <person name="Lyu Y."/>
            <person name="Liu C."/>
            <person name="Zhang S."/>
        </authorList>
    </citation>
    <scope>NUCLEOTIDE SEQUENCE [LARGE SCALE GENOMIC DNA]</scope>
    <source>
        <strain evidence="2 3">SCSIO 13291</strain>
    </source>
</reference>
<dbReference type="CDD" id="cd09176">
    <property type="entry name" value="PLDc_unchar6"/>
    <property type="match status" value="1"/>
</dbReference>
<proteinExistence type="predicted"/>
<dbReference type="Gene3D" id="3.30.870.10">
    <property type="entry name" value="Endonuclease Chain A"/>
    <property type="match status" value="1"/>
</dbReference>
<evidence type="ECO:0000256" key="1">
    <source>
        <dbReference type="SAM" id="MobiDB-lite"/>
    </source>
</evidence>
<dbReference type="EMBL" id="CP115965">
    <property type="protein sequence ID" value="WZW98455.1"/>
    <property type="molecule type" value="Genomic_DNA"/>
</dbReference>
<dbReference type="RefSeq" id="WP_342372491.1">
    <property type="nucleotide sequence ID" value="NZ_CP115965.1"/>
</dbReference>
<accession>A0ABZ3C6N8</accession>
<evidence type="ECO:0000313" key="2">
    <source>
        <dbReference type="EMBL" id="WZW98455.1"/>
    </source>
</evidence>
<protein>
    <submittedName>
        <fullName evidence="2">Phospholipase D family protein</fullName>
    </submittedName>
</protein>
<organism evidence="2 3">
    <name type="scientific">Propioniciclava soli</name>
    <dbReference type="NCBI Taxonomy" id="2775081"/>
    <lineage>
        <taxon>Bacteria</taxon>
        <taxon>Bacillati</taxon>
        <taxon>Actinomycetota</taxon>
        <taxon>Actinomycetes</taxon>
        <taxon>Propionibacteriales</taxon>
        <taxon>Propionibacteriaceae</taxon>
        <taxon>Propioniciclava</taxon>
    </lineage>
</organism>
<gene>
    <name evidence="2" type="ORF">PCC79_16435</name>
</gene>
<evidence type="ECO:0000313" key="3">
    <source>
        <dbReference type="Proteomes" id="UP001434337"/>
    </source>
</evidence>
<sequence length="613" mass="65608">MLEPDSRVVLLDQLRPPDGFILDSAVATTFTLDLTTALVPPLAFASFQMRGATPDPVTALEAVRSCAERVSVFCQAGQISVPGQASDLMAFLEKMVHAVRRPRPGFLFHPKLWLVRYTADRQADRFRLLCSTRNLVDSAAWDAVVTLEGAATTERQPIDAPLTTLLRNLPELAVSPLPPDRLRRIHDLADRCDRVTWQSPEGTTLEAFHAWGVPGVTGAPDYTGSRRLVVSPFLNEDGLALLAPRRGDLLVSRADEFERLGPAALARFVKDNKPTTFVLDAATVVPTGVSDGPGPADEKEPGDSADGLQRAGLHAKITLVERNYRVHILVGSPNATSAAHGGNVEFAVELKGSRATHGIDQFVGENASLVRSGFLVPYAATGGAQPDPEEDARHALESALRQVASEPFILTVHPSGDGFDLTVTAAHPPAVAPGLRLDASLLTRPGNVLALDARRAAGNTFRGLPLADITAFLVLTLADASGLSVGSVVQCRLLNDPPDRLDAVLARQVNTPEKFLRFLALLLGLTDLDTLLGCGEGPGDGSAFAWSDASAGVPLLELLLRAVAGRRENLHTLRGLVDRLLATEQGRSTLPEGFEDLWRTIDTALLLLPEDAE</sequence>
<name>A0ABZ3C6N8_9ACTN</name>
<feature type="region of interest" description="Disordered" evidence="1">
    <location>
        <begin position="288"/>
        <end position="307"/>
    </location>
</feature>